<evidence type="ECO:0000313" key="15">
    <source>
        <dbReference type="Proteomes" id="UP000245890"/>
    </source>
</evidence>
<dbReference type="Gene3D" id="3.55.50.30">
    <property type="match status" value="1"/>
</dbReference>
<dbReference type="PANTHER" id="PTHR40980:SF4">
    <property type="entry name" value="TONB-DEPENDENT RECEPTOR-LIKE BETA-BARREL DOMAIN-CONTAINING PROTEIN"/>
    <property type="match status" value="1"/>
</dbReference>
<evidence type="ECO:0000256" key="12">
    <source>
        <dbReference type="SAM" id="SignalP"/>
    </source>
</evidence>
<evidence type="ECO:0000256" key="6">
    <source>
        <dbReference type="ARBA" id="ARBA00023004"/>
    </source>
</evidence>
<evidence type="ECO:0000256" key="1">
    <source>
        <dbReference type="ARBA" id="ARBA00004571"/>
    </source>
</evidence>
<evidence type="ECO:0000256" key="5">
    <source>
        <dbReference type="ARBA" id="ARBA00022692"/>
    </source>
</evidence>
<evidence type="ECO:0000259" key="13">
    <source>
        <dbReference type="SMART" id="SM00965"/>
    </source>
</evidence>
<evidence type="ECO:0000256" key="11">
    <source>
        <dbReference type="RuleBase" id="RU003357"/>
    </source>
</evidence>
<evidence type="ECO:0000256" key="3">
    <source>
        <dbReference type="ARBA" id="ARBA00022452"/>
    </source>
</evidence>
<dbReference type="AlphaFoldDB" id="A0A2U0SAH8"/>
<dbReference type="SUPFAM" id="SSF56935">
    <property type="entry name" value="Porins"/>
    <property type="match status" value="1"/>
</dbReference>
<gene>
    <name evidence="14" type="ORF">DD559_02455</name>
</gene>
<dbReference type="InterPro" id="IPR012910">
    <property type="entry name" value="Plug_dom"/>
</dbReference>
<dbReference type="Gene3D" id="2.40.170.20">
    <property type="entry name" value="TonB-dependent receptor, beta-barrel domain"/>
    <property type="match status" value="1"/>
</dbReference>
<keyword evidence="6" id="KW-0408">Iron</keyword>
<organism evidence="14 15">
    <name type="scientific">Sphingomonas pokkalii</name>
    <dbReference type="NCBI Taxonomy" id="2175090"/>
    <lineage>
        <taxon>Bacteria</taxon>
        <taxon>Pseudomonadati</taxon>
        <taxon>Pseudomonadota</taxon>
        <taxon>Alphaproteobacteria</taxon>
        <taxon>Sphingomonadales</taxon>
        <taxon>Sphingomonadaceae</taxon>
        <taxon>Sphingomonas</taxon>
    </lineage>
</organism>
<protein>
    <submittedName>
        <fullName evidence="14">TonB-dependent receptor</fullName>
    </submittedName>
</protein>
<feature type="chain" id="PRO_5015550374" evidence="12">
    <location>
        <begin position="26"/>
        <end position="924"/>
    </location>
</feature>
<accession>A0A2U0SAH8</accession>
<dbReference type="Pfam" id="PF00593">
    <property type="entry name" value="TonB_dep_Rec_b-barrel"/>
    <property type="match status" value="1"/>
</dbReference>
<comment type="similarity">
    <text evidence="10 11">Belongs to the TonB-dependent receptor family.</text>
</comment>
<keyword evidence="7 11" id="KW-0798">TonB box</keyword>
<keyword evidence="9 10" id="KW-0998">Cell outer membrane</keyword>
<dbReference type="Gene3D" id="2.170.130.10">
    <property type="entry name" value="TonB-dependent receptor, plug domain"/>
    <property type="match status" value="1"/>
</dbReference>
<feature type="domain" description="Secretin/TonB short N-terminal" evidence="13">
    <location>
        <begin position="50"/>
        <end position="101"/>
    </location>
</feature>
<dbReference type="InterPro" id="IPR037066">
    <property type="entry name" value="Plug_dom_sf"/>
</dbReference>
<keyword evidence="15" id="KW-1185">Reference proteome</keyword>
<dbReference type="NCBIfam" id="TIGR01782">
    <property type="entry name" value="TonB-Xanth-Caul"/>
    <property type="match status" value="1"/>
</dbReference>
<evidence type="ECO:0000256" key="10">
    <source>
        <dbReference type="PROSITE-ProRule" id="PRU01360"/>
    </source>
</evidence>
<keyword evidence="3 10" id="KW-1134">Transmembrane beta strand</keyword>
<keyword evidence="12" id="KW-0732">Signal</keyword>
<evidence type="ECO:0000313" key="14">
    <source>
        <dbReference type="EMBL" id="PVX28340.1"/>
    </source>
</evidence>
<dbReference type="InterPro" id="IPR039426">
    <property type="entry name" value="TonB-dep_rcpt-like"/>
</dbReference>
<dbReference type="InterPro" id="IPR010104">
    <property type="entry name" value="TonB_rcpt_bac"/>
</dbReference>
<dbReference type="OrthoDB" id="5476657at2"/>
<dbReference type="PANTHER" id="PTHR40980">
    <property type="entry name" value="PLUG DOMAIN-CONTAINING PROTEIN"/>
    <property type="match status" value="1"/>
</dbReference>
<dbReference type="RefSeq" id="WP_116467791.1">
    <property type="nucleotide sequence ID" value="NZ_QENQ01000001.1"/>
</dbReference>
<dbReference type="InterPro" id="IPR011662">
    <property type="entry name" value="Secretin/TonB_short_N"/>
</dbReference>
<dbReference type="GO" id="GO:0006826">
    <property type="term" value="P:iron ion transport"/>
    <property type="evidence" value="ECO:0007669"/>
    <property type="project" value="UniProtKB-KW"/>
</dbReference>
<comment type="caution">
    <text evidence="14">The sequence shown here is derived from an EMBL/GenBank/DDBJ whole genome shotgun (WGS) entry which is preliminary data.</text>
</comment>
<dbReference type="GO" id="GO:0009279">
    <property type="term" value="C:cell outer membrane"/>
    <property type="evidence" value="ECO:0007669"/>
    <property type="project" value="UniProtKB-SubCell"/>
</dbReference>
<dbReference type="Pfam" id="PF07715">
    <property type="entry name" value="Plug"/>
    <property type="match status" value="1"/>
</dbReference>
<keyword evidence="4" id="KW-0410">Iron transport</keyword>
<name>A0A2U0SAH8_9SPHN</name>
<dbReference type="Proteomes" id="UP000245890">
    <property type="component" value="Unassembled WGS sequence"/>
</dbReference>
<dbReference type="InterPro" id="IPR000531">
    <property type="entry name" value="Beta-barrel_TonB"/>
</dbReference>
<proteinExistence type="inferred from homology"/>
<dbReference type="EMBL" id="QENQ01000001">
    <property type="protein sequence ID" value="PVX28340.1"/>
    <property type="molecule type" value="Genomic_DNA"/>
</dbReference>
<sequence length="924" mass="99611">MISKNRWLGATAVVAMSTLAQPALAQVQSFNIPAQDVTAAVRLLARQSGVQIMVAGSVGAGHRTNAVVGKLRVDGALEQMLARTGLIAISPGPNVYVIVPGEYRARTSQAEPAAEEAPGEIVVTGFRASQREAVAEKRAADNVIETLHANDVGKLPDQNVAEAIKRLPGLSVANDQGEGRYAIVRGIDPSLLNVTLNGQTLPAPEPGSRQVKLDDLPSAMIQSVAITKSLLASQDANAIAGEVAIRTRTGFDSAKPFFLDARAAQGWYSLNHKVPYELDGTVGGRFGAQQQFGAVVSVNYSQRPIESQNYQGSSNWSAAGIPDGNGLRDYNLTRTRLGVVGNFDWHASDAAKLYLRTSYSKFQDHETRDQNRLAVGDPNALTGSASILVRNRNEDDNTKSVTLGGEFRDVAGGTLELSGNWTRAEKSDPLRSEFTFATDKKKPLTLRYDPTTYPYTLAATTPVFTNPSLFLFSKVNFDQRFTYEELWQGRIDYSHPVAIGDDSSIKLGGKYLTRDKYNDQNKSNYGAGGTKWTLGSNVASIGETDFYDGMFGFGERINYANAAAYFNANPSVAKLNTTSTISDTLSNDSKVRENIAAGYVMATLKFGGLTVIPGVRVEHTEDDVKAKVVNAASTLTDGYNSFGHTSYTDVFPGVNAKFELTRDLLLRGAVTTSIGRPNYANLAPFVVVDTSDPATAAIALGNPNLKPYRAVNYDATLEFYPAPGAIVSAGAFHKQIDNPIYSNTVRQTNVTAANVTYAAANVTSLLNADSETITGVEGNVQLQFTFLPGLLGGFGVSANFTHVWGHANAGAVRAGDLPLAFQSKNVGNAQIFFEKYGLSARVAFNYRSSYLDTISTAAATDQYTDGNGQLDVHLSYQVTPQFTLFGDAINLTDAPWRRYIGSRNLLVERERYGTQLRGGVQIHF</sequence>
<keyword evidence="2 10" id="KW-0813">Transport</keyword>
<keyword evidence="14" id="KW-0675">Receptor</keyword>
<reference evidence="14 15" key="1">
    <citation type="submission" date="2018-05" db="EMBL/GenBank/DDBJ databases">
        <title>Description of Sphingomonas pokkalii sp nov, isolated from the rhizosphere of saline tolerant pokkali rice and its draft genome analysis.</title>
        <authorList>
            <person name="Menon R."/>
            <person name="Kumari S."/>
            <person name="Rameshkumar N."/>
        </authorList>
    </citation>
    <scope>NUCLEOTIDE SEQUENCE [LARGE SCALE GENOMIC DNA]</scope>
    <source>
        <strain evidence="14 15">L3B27</strain>
    </source>
</reference>
<dbReference type="PROSITE" id="PS52016">
    <property type="entry name" value="TONB_DEPENDENT_REC_3"/>
    <property type="match status" value="1"/>
</dbReference>
<dbReference type="CDD" id="cd01347">
    <property type="entry name" value="ligand_gated_channel"/>
    <property type="match status" value="1"/>
</dbReference>
<feature type="signal peptide" evidence="12">
    <location>
        <begin position="1"/>
        <end position="25"/>
    </location>
</feature>
<dbReference type="InterPro" id="IPR036942">
    <property type="entry name" value="Beta-barrel_TonB_sf"/>
</dbReference>
<comment type="subcellular location">
    <subcellularLocation>
        <location evidence="1 10">Cell outer membrane</location>
        <topology evidence="1 10">Multi-pass membrane protein</topology>
    </subcellularLocation>
</comment>
<keyword evidence="8 10" id="KW-0472">Membrane</keyword>
<evidence type="ECO:0000256" key="4">
    <source>
        <dbReference type="ARBA" id="ARBA00022496"/>
    </source>
</evidence>
<evidence type="ECO:0000256" key="9">
    <source>
        <dbReference type="ARBA" id="ARBA00023237"/>
    </source>
</evidence>
<keyword evidence="4" id="KW-0406">Ion transport</keyword>
<evidence type="ECO:0000256" key="8">
    <source>
        <dbReference type="ARBA" id="ARBA00023136"/>
    </source>
</evidence>
<dbReference type="SMART" id="SM00965">
    <property type="entry name" value="STN"/>
    <property type="match status" value="1"/>
</dbReference>
<evidence type="ECO:0000256" key="2">
    <source>
        <dbReference type="ARBA" id="ARBA00022448"/>
    </source>
</evidence>
<evidence type="ECO:0000256" key="7">
    <source>
        <dbReference type="ARBA" id="ARBA00023077"/>
    </source>
</evidence>
<keyword evidence="5 10" id="KW-0812">Transmembrane</keyword>